<evidence type="ECO:0000313" key="7">
    <source>
        <dbReference type="Proteomes" id="UP001498398"/>
    </source>
</evidence>
<dbReference type="SUPFAM" id="SSF48264">
    <property type="entry name" value="Cytochrome P450"/>
    <property type="match status" value="1"/>
</dbReference>
<dbReference type="PANTHER" id="PTHR24305">
    <property type="entry name" value="CYTOCHROME P450"/>
    <property type="match status" value="1"/>
</dbReference>
<protein>
    <recommendedName>
        <fullName evidence="8">Cytochrome P450</fullName>
    </recommendedName>
</protein>
<reference evidence="6 7" key="1">
    <citation type="submission" date="2024-01" db="EMBL/GenBank/DDBJ databases">
        <title>A draft genome for the cacao thread blight pathogen Marasmiellus scandens.</title>
        <authorList>
            <person name="Baruah I.K."/>
            <person name="Leung J."/>
            <person name="Bukari Y."/>
            <person name="Amoako-Attah I."/>
            <person name="Meinhardt L.W."/>
            <person name="Bailey B.A."/>
            <person name="Cohen S.P."/>
        </authorList>
    </citation>
    <scope>NUCLEOTIDE SEQUENCE [LARGE SCALE GENOMIC DNA]</scope>
    <source>
        <strain evidence="6 7">GH-19</strain>
    </source>
</reference>
<dbReference type="InterPro" id="IPR036396">
    <property type="entry name" value="Cyt_P450_sf"/>
</dbReference>
<comment type="similarity">
    <text evidence="2">Belongs to the cytochrome P450 family.</text>
</comment>
<name>A0ABR1IVI0_9AGAR</name>
<sequence>MEIITSYCFATGYGTLEHPTFQHPLIVAFHNLIQISWYQKYFRTFFRLSMATPVWIVKFFNPAIVEPNRMTQDLENRIMMYLENENCIQEIEHETVFHHLIMPQSKDGVVDRSLRPSKKSLLHEAIMLLGAGSDTVANTCCVGTYYALHDPAISRRLKEELSGAWPDKDSAPDLSILEQLPYLVSLFLNWRNLF</sequence>
<keyword evidence="7" id="KW-1185">Reference proteome</keyword>
<organism evidence="6 7">
    <name type="scientific">Marasmiellus scandens</name>
    <dbReference type="NCBI Taxonomy" id="2682957"/>
    <lineage>
        <taxon>Eukaryota</taxon>
        <taxon>Fungi</taxon>
        <taxon>Dikarya</taxon>
        <taxon>Basidiomycota</taxon>
        <taxon>Agaricomycotina</taxon>
        <taxon>Agaricomycetes</taxon>
        <taxon>Agaricomycetidae</taxon>
        <taxon>Agaricales</taxon>
        <taxon>Marasmiineae</taxon>
        <taxon>Omphalotaceae</taxon>
        <taxon>Marasmiellus</taxon>
    </lineage>
</organism>
<evidence type="ECO:0000313" key="6">
    <source>
        <dbReference type="EMBL" id="KAK7440394.1"/>
    </source>
</evidence>
<dbReference type="PANTHER" id="PTHR24305:SF157">
    <property type="entry name" value="N-ACETYLTRYPTOPHAN 6-HYDROXYLASE IVOC-RELATED"/>
    <property type="match status" value="1"/>
</dbReference>
<evidence type="ECO:0000256" key="3">
    <source>
        <dbReference type="ARBA" id="ARBA00022723"/>
    </source>
</evidence>
<dbReference type="InterPro" id="IPR050121">
    <property type="entry name" value="Cytochrome_P450_monoxygenase"/>
</dbReference>
<keyword evidence="4" id="KW-0560">Oxidoreductase</keyword>
<evidence type="ECO:0000256" key="5">
    <source>
        <dbReference type="ARBA" id="ARBA00023004"/>
    </source>
</evidence>
<dbReference type="InterPro" id="IPR001128">
    <property type="entry name" value="Cyt_P450"/>
</dbReference>
<dbReference type="Gene3D" id="1.10.630.10">
    <property type="entry name" value="Cytochrome P450"/>
    <property type="match status" value="1"/>
</dbReference>
<evidence type="ECO:0008006" key="8">
    <source>
        <dbReference type="Google" id="ProtNLM"/>
    </source>
</evidence>
<keyword evidence="5" id="KW-0408">Iron</keyword>
<comment type="pathway">
    <text evidence="1">Secondary metabolite biosynthesis.</text>
</comment>
<proteinExistence type="inferred from homology"/>
<gene>
    <name evidence="6" type="ORF">VKT23_017031</name>
</gene>
<evidence type="ECO:0000256" key="2">
    <source>
        <dbReference type="ARBA" id="ARBA00010617"/>
    </source>
</evidence>
<dbReference type="EMBL" id="JBANRG010000068">
    <property type="protein sequence ID" value="KAK7440394.1"/>
    <property type="molecule type" value="Genomic_DNA"/>
</dbReference>
<evidence type="ECO:0000256" key="4">
    <source>
        <dbReference type="ARBA" id="ARBA00023002"/>
    </source>
</evidence>
<evidence type="ECO:0000256" key="1">
    <source>
        <dbReference type="ARBA" id="ARBA00005179"/>
    </source>
</evidence>
<keyword evidence="3" id="KW-0479">Metal-binding</keyword>
<dbReference type="Proteomes" id="UP001498398">
    <property type="component" value="Unassembled WGS sequence"/>
</dbReference>
<comment type="caution">
    <text evidence="6">The sequence shown here is derived from an EMBL/GenBank/DDBJ whole genome shotgun (WGS) entry which is preliminary data.</text>
</comment>
<accession>A0ABR1IVI0</accession>
<dbReference type="Pfam" id="PF00067">
    <property type="entry name" value="p450"/>
    <property type="match status" value="1"/>
</dbReference>